<dbReference type="GO" id="GO:0006893">
    <property type="term" value="P:Golgi to plasma membrane transport"/>
    <property type="evidence" value="ECO:0007669"/>
    <property type="project" value="TreeGrafter"/>
</dbReference>
<evidence type="ECO:0000256" key="3">
    <source>
        <dbReference type="ARBA" id="ARBA00022483"/>
    </source>
</evidence>
<evidence type="ECO:0000256" key="2">
    <source>
        <dbReference type="ARBA" id="ARBA00022448"/>
    </source>
</evidence>
<gene>
    <name evidence="8" type="ORF">CLIB1423_19S00738</name>
</gene>
<reference evidence="8" key="1">
    <citation type="submission" date="2022-03" db="EMBL/GenBank/DDBJ databases">
        <authorList>
            <person name="Legras J.-L."/>
            <person name="Devillers H."/>
            <person name="Grondin C."/>
        </authorList>
    </citation>
    <scope>NUCLEOTIDE SEQUENCE</scope>
    <source>
        <strain evidence="8">CLIB 1423</strain>
    </source>
</reference>
<dbReference type="InterPro" id="IPR048625">
    <property type="entry name" value="Sec10_N"/>
</dbReference>
<dbReference type="Proteomes" id="UP000837801">
    <property type="component" value="Unassembled WGS sequence"/>
</dbReference>
<feature type="domain" description="Exocyst complex component Sec10 N-terminal" evidence="7">
    <location>
        <begin position="53"/>
        <end position="168"/>
    </location>
</feature>
<feature type="coiled-coil region" evidence="5">
    <location>
        <begin position="64"/>
        <end position="91"/>
    </location>
</feature>
<proteinExistence type="inferred from homology"/>
<evidence type="ECO:0000313" key="9">
    <source>
        <dbReference type="Proteomes" id="UP000837801"/>
    </source>
</evidence>
<dbReference type="GO" id="GO:0000145">
    <property type="term" value="C:exocyst"/>
    <property type="evidence" value="ECO:0007669"/>
    <property type="project" value="TreeGrafter"/>
</dbReference>
<dbReference type="GO" id="GO:0006887">
    <property type="term" value="P:exocytosis"/>
    <property type="evidence" value="ECO:0007669"/>
    <property type="project" value="UniProtKB-KW"/>
</dbReference>
<dbReference type="InterPro" id="IPR048627">
    <property type="entry name" value="Sec10_HB"/>
</dbReference>
<comment type="similarity">
    <text evidence="1">Belongs to the SEC10 family.</text>
</comment>
<accession>A0A9P0QU53</accession>
<keyword evidence="3" id="KW-0268">Exocytosis</keyword>
<feature type="domain" description="Exocyst complex component Sec10-like alpha-helical bundle" evidence="6">
    <location>
        <begin position="177"/>
        <end position="842"/>
    </location>
</feature>
<sequence>MSFSIYDLDEDIRKLLTLDNFLGGMTVNEFIEELSRDHFLKGAEVNKLEYLDPKPYIRTFESTLRELKKLTQEGEDRKRNIEIEVENYELRHSENVLALSDKVDKITEKFTDLDDMISQVTTKIEPLGQSLNKITNSRDRSMETIYLIRAYHGFFTKGSYEPLDALRTSTKFDDRMKCAKTSVNLLTLAKKIVSPEIPKAQQCVDSILKFNEKFERELLIKFENYFENDEYEKMREIASILHQFNGGATVVQVFVSKHDFMLDKDNTEDSTMLDNEAIWIKLMDPNYGDSAKDDSTDQLLNRLRMSIKAQARIVQQVFEDSTPVLKIFIQRIYAQIIQNKISSLLQYSLSVGSLAHVRVLHSLFISVNDFTSEIKEFLSTNDLDPEDELAIILDQCNYDLFIEYTSEDIYFSREKKNLEDTIYGIVSKFTEYHPEELRERKLESRLTSLDDLEERADLEAAAAAASASAQGKRVGGHTGALSSTLDRFSFHFSERKRLSQFKNFMKTRLDKSSSSDKSFNPQSQPDYPDYVTVNIGIVETVVKSAIESIARVLELTPNKTPEFSLEILEILIFDFGKLYIESCLEVSYDSIKQQHSFIKSSTSLSSSSLSTPPHKYKFDGLAAFNLTSEALFLISSSIKKIILPCAINAPQIRNRMCNLTNNYISRCETAINIITQEALDLISYRIAFLLTKQKKKDFVVENITDEEDTEACEEVSDFLIEVYEKVPQFLNSGNLLNFLIKVGLNLLNQLLEHYKKFAVNSTGGIILTKDVIRYQSIIDQWKISDLSEQFQLLKEIGNLFTVHPDLINSLVGEGQLANMKPYAIRQYVSKRVDFNPSYIERFFSIK</sequence>
<evidence type="ECO:0000259" key="6">
    <source>
        <dbReference type="Pfam" id="PF07393"/>
    </source>
</evidence>
<dbReference type="PANTHER" id="PTHR12100:SF0">
    <property type="entry name" value="EXOCYST COMPLEX COMPONENT 5"/>
    <property type="match status" value="1"/>
</dbReference>
<dbReference type="Pfam" id="PF20667">
    <property type="entry name" value="Sec10_N"/>
    <property type="match status" value="1"/>
</dbReference>
<dbReference type="PANTHER" id="PTHR12100">
    <property type="entry name" value="SEC10"/>
    <property type="match status" value="1"/>
</dbReference>
<dbReference type="Pfam" id="PF07393">
    <property type="entry name" value="Sec10_HB"/>
    <property type="match status" value="1"/>
</dbReference>
<evidence type="ECO:0000256" key="5">
    <source>
        <dbReference type="SAM" id="Coils"/>
    </source>
</evidence>
<protein>
    <submittedName>
        <fullName evidence="8">Exocyst complex component Sec10p</fullName>
    </submittedName>
</protein>
<dbReference type="AlphaFoldDB" id="A0A9P0QU53"/>
<keyword evidence="9" id="KW-1185">Reference proteome</keyword>
<name>A0A9P0QU53_9ASCO</name>
<dbReference type="InterPro" id="IPR009976">
    <property type="entry name" value="Sec10-like"/>
</dbReference>
<dbReference type="EMBL" id="CAKXYY010000019">
    <property type="protein sequence ID" value="CAH2354807.1"/>
    <property type="molecule type" value="Genomic_DNA"/>
</dbReference>
<keyword evidence="4 5" id="KW-0175">Coiled coil</keyword>
<evidence type="ECO:0000313" key="8">
    <source>
        <dbReference type="EMBL" id="CAH2354807.1"/>
    </source>
</evidence>
<comment type="caution">
    <text evidence="8">The sequence shown here is derived from an EMBL/GenBank/DDBJ whole genome shotgun (WGS) entry which is preliminary data.</text>
</comment>
<evidence type="ECO:0000259" key="7">
    <source>
        <dbReference type="Pfam" id="PF20667"/>
    </source>
</evidence>
<dbReference type="OrthoDB" id="125856at2759"/>
<evidence type="ECO:0000256" key="4">
    <source>
        <dbReference type="ARBA" id="ARBA00023054"/>
    </source>
</evidence>
<keyword evidence="2" id="KW-0813">Transport</keyword>
<evidence type="ECO:0000256" key="1">
    <source>
        <dbReference type="ARBA" id="ARBA00006572"/>
    </source>
</evidence>
<organism evidence="8 9">
    <name type="scientific">[Candida] railenensis</name>
    <dbReference type="NCBI Taxonomy" id="45579"/>
    <lineage>
        <taxon>Eukaryota</taxon>
        <taxon>Fungi</taxon>
        <taxon>Dikarya</taxon>
        <taxon>Ascomycota</taxon>
        <taxon>Saccharomycotina</taxon>
        <taxon>Pichiomycetes</taxon>
        <taxon>Debaryomycetaceae</taxon>
        <taxon>Kurtzmaniella</taxon>
    </lineage>
</organism>